<dbReference type="EMBL" id="JAUTBF010000001">
    <property type="protein sequence ID" value="MDQ1124444.1"/>
    <property type="molecule type" value="Genomic_DNA"/>
</dbReference>
<dbReference type="PANTHER" id="PTHR43124:SF3">
    <property type="entry name" value="CHLORAMPHENICOL EFFLUX PUMP RV0191"/>
    <property type="match status" value="1"/>
</dbReference>
<evidence type="ECO:0000256" key="3">
    <source>
        <dbReference type="ARBA" id="ARBA00022692"/>
    </source>
</evidence>
<sequence>MTDQTNDHGAGVTGVGRLRMIGMLSFFDRFATAPLLVLVVRDLGVPLSAAVQLVTVYALTYAFGQPLWGLVSDRTGRKPVLLLALAGMAVGSVASTLTPDLSSLLIVRAVTGLFVGALFPTVLTLLGDRYSGPERTRQISSLQSFTAIGTTAATLTAGVIGVVAGWRTLFLIAGMGAVALFLFAGRITEPSRGVAPRAIRVSFGRWPVALYLVGIVEGGVLLGIFSYIVPALEQAGVGVALAGVLASAYGVGIIVGAMTSRRVSARVSRTWSITIGSGLLVAAYLLAAASPTSIGLTLAAALLGLCNSLLHASLQGIATELTPTSRATTVSLFVCSVFIGSALAVAVTAQQASGSYPTVFVESAGAGVIMAIAAVAISRGWTSRHQSEVR</sequence>
<comment type="subcellular location">
    <subcellularLocation>
        <location evidence="1">Cell membrane</location>
        <topology evidence="1">Multi-pass membrane protein</topology>
    </subcellularLocation>
</comment>
<organism evidence="8 9">
    <name type="scientific">Microbacterium trichothecenolyticum</name>
    <name type="common">Aureobacterium trichothecenolyticum</name>
    <dbReference type="NCBI Taxonomy" id="69370"/>
    <lineage>
        <taxon>Bacteria</taxon>
        <taxon>Bacillati</taxon>
        <taxon>Actinomycetota</taxon>
        <taxon>Actinomycetes</taxon>
        <taxon>Micrococcales</taxon>
        <taxon>Microbacteriaceae</taxon>
        <taxon>Microbacterium</taxon>
    </lineage>
</organism>
<evidence type="ECO:0000313" key="8">
    <source>
        <dbReference type="EMBL" id="MDQ1124444.1"/>
    </source>
</evidence>
<feature type="transmembrane region" description="Helical" evidence="6">
    <location>
        <begin position="105"/>
        <end position="127"/>
    </location>
</feature>
<evidence type="ECO:0000256" key="2">
    <source>
        <dbReference type="ARBA" id="ARBA00022475"/>
    </source>
</evidence>
<comment type="caution">
    <text evidence="8">The sequence shown here is derived from an EMBL/GenBank/DDBJ whole genome shotgun (WGS) entry which is preliminary data.</text>
</comment>
<dbReference type="InterPro" id="IPR011701">
    <property type="entry name" value="MFS"/>
</dbReference>
<dbReference type="Gene3D" id="1.20.1250.20">
    <property type="entry name" value="MFS general substrate transporter like domains"/>
    <property type="match status" value="1"/>
</dbReference>
<gene>
    <name evidence="8" type="ORF">QE412_003017</name>
</gene>
<feature type="transmembrane region" description="Helical" evidence="6">
    <location>
        <begin position="139"/>
        <end position="163"/>
    </location>
</feature>
<keyword evidence="5 6" id="KW-0472">Membrane</keyword>
<feature type="transmembrane region" description="Helical" evidence="6">
    <location>
        <begin position="355"/>
        <end position="377"/>
    </location>
</feature>
<keyword evidence="9" id="KW-1185">Reference proteome</keyword>
<dbReference type="RefSeq" id="WP_307485617.1">
    <property type="nucleotide sequence ID" value="NZ_JAUTBF010000001.1"/>
</dbReference>
<dbReference type="InterPro" id="IPR050189">
    <property type="entry name" value="MFS_Efflux_Transporters"/>
</dbReference>
<feature type="transmembrane region" description="Helical" evidence="6">
    <location>
        <begin position="208"/>
        <end position="229"/>
    </location>
</feature>
<feature type="transmembrane region" description="Helical" evidence="6">
    <location>
        <begin position="21"/>
        <end position="41"/>
    </location>
</feature>
<feature type="transmembrane region" description="Helical" evidence="6">
    <location>
        <begin position="80"/>
        <end position="99"/>
    </location>
</feature>
<dbReference type="PANTHER" id="PTHR43124">
    <property type="entry name" value="PURINE EFFLUX PUMP PBUE"/>
    <property type="match status" value="1"/>
</dbReference>
<dbReference type="Proteomes" id="UP001226691">
    <property type="component" value="Unassembled WGS sequence"/>
</dbReference>
<evidence type="ECO:0000259" key="7">
    <source>
        <dbReference type="PROSITE" id="PS50850"/>
    </source>
</evidence>
<proteinExistence type="predicted"/>
<evidence type="ECO:0000256" key="1">
    <source>
        <dbReference type="ARBA" id="ARBA00004651"/>
    </source>
</evidence>
<feature type="transmembrane region" description="Helical" evidence="6">
    <location>
        <begin position="330"/>
        <end position="349"/>
    </location>
</feature>
<evidence type="ECO:0000256" key="6">
    <source>
        <dbReference type="SAM" id="Phobius"/>
    </source>
</evidence>
<reference evidence="8 9" key="1">
    <citation type="submission" date="2023-07" db="EMBL/GenBank/DDBJ databases">
        <title>Functional and genomic diversity of the sorghum phyllosphere microbiome.</title>
        <authorList>
            <person name="Shade A."/>
        </authorList>
    </citation>
    <scope>NUCLEOTIDE SEQUENCE [LARGE SCALE GENOMIC DNA]</scope>
    <source>
        <strain evidence="8 9">SORGH_AS_1207</strain>
    </source>
</reference>
<dbReference type="PROSITE" id="PS50850">
    <property type="entry name" value="MFS"/>
    <property type="match status" value="1"/>
</dbReference>
<feature type="transmembrane region" description="Helical" evidence="6">
    <location>
        <begin position="47"/>
        <end position="68"/>
    </location>
</feature>
<feature type="transmembrane region" description="Helical" evidence="6">
    <location>
        <begin position="294"/>
        <end position="318"/>
    </location>
</feature>
<dbReference type="Pfam" id="PF07690">
    <property type="entry name" value="MFS_1"/>
    <property type="match status" value="1"/>
</dbReference>
<dbReference type="InterPro" id="IPR036259">
    <property type="entry name" value="MFS_trans_sf"/>
</dbReference>
<dbReference type="SUPFAM" id="SSF103473">
    <property type="entry name" value="MFS general substrate transporter"/>
    <property type="match status" value="1"/>
</dbReference>
<feature type="transmembrane region" description="Helical" evidence="6">
    <location>
        <begin position="169"/>
        <end position="187"/>
    </location>
</feature>
<feature type="transmembrane region" description="Helical" evidence="6">
    <location>
        <begin position="235"/>
        <end position="258"/>
    </location>
</feature>
<name>A0ABU0TZU9_MICTR</name>
<feature type="domain" description="Major facilitator superfamily (MFS) profile" evidence="7">
    <location>
        <begin position="14"/>
        <end position="382"/>
    </location>
</feature>
<keyword evidence="2" id="KW-1003">Cell membrane</keyword>
<evidence type="ECO:0000313" key="9">
    <source>
        <dbReference type="Proteomes" id="UP001226691"/>
    </source>
</evidence>
<evidence type="ECO:0000256" key="4">
    <source>
        <dbReference type="ARBA" id="ARBA00022989"/>
    </source>
</evidence>
<feature type="transmembrane region" description="Helical" evidence="6">
    <location>
        <begin position="270"/>
        <end position="288"/>
    </location>
</feature>
<evidence type="ECO:0000256" key="5">
    <source>
        <dbReference type="ARBA" id="ARBA00023136"/>
    </source>
</evidence>
<keyword evidence="3 6" id="KW-0812">Transmembrane</keyword>
<accession>A0ABU0TZU9</accession>
<keyword evidence="4 6" id="KW-1133">Transmembrane helix</keyword>
<dbReference type="InterPro" id="IPR020846">
    <property type="entry name" value="MFS_dom"/>
</dbReference>
<protein>
    <submittedName>
        <fullName evidence="8">DHA1 family inner membrane transport protein</fullName>
    </submittedName>
</protein>